<sequence length="236" mass="26447">MALGINAFCVDPDGVLKLQLQYFSFTVHPRLRNIHCCGVKAYNIKDPQMKCCAGTLYNLTSLDEHGGDAQCCGSILQKPQEICCSGEDKEVLYTVKTGFGCCGHLYYNTTLWSCCAGRLTLINESEQDQRKMINEYRHLSVNNLNKTSLCNKVRIGIVESVSLHSIVFKSMLKVHGKKAKVKALSLPYTLKIVDHCSSPKLIPGKIYIFNNVNIFTDFNHQSVLQSLHFIFSKCSP</sequence>
<protein>
    <submittedName>
        <fullName evidence="3">Uncharacterized protein LOC102199546</fullName>
    </submittedName>
</protein>
<accession>A0A9Y3S594</accession>
<evidence type="ECO:0000313" key="2">
    <source>
        <dbReference type="Proteomes" id="UP000695023"/>
    </source>
</evidence>
<reference evidence="3" key="1">
    <citation type="submission" date="2025-08" db="UniProtKB">
        <authorList>
            <consortium name="RefSeq"/>
        </authorList>
    </citation>
    <scope>IDENTIFICATION</scope>
</reference>
<dbReference type="GeneID" id="102199546"/>
<keyword evidence="2" id="KW-1185">Reference proteome</keyword>
<organism evidence="2 3">
    <name type="scientific">Pundamilia nyererei</name>
    <dbReference type="NCBI Taxonomy" id="303518"/>
    <lineage>
        <taxon>Eukaryota</taxon>
        <taxon>Metazoa</taxon>
        <taxon>Chordata</taxon>
        <taxon>Craniata</taxon>
        <taxon>Vertebrata</taxon>
        <taxon>Euteleostomi</taxon>
        <taxon>Actinopterygii</taxon>
        <taxon>Neopterygii</taxon>
        <taxon>Teleostei</taxon>
        <taxon>Neoteleostei</taxon>
        <taxon>Acanthomorphata</taxon>
        <taxon>Ovalentaria</taxon>
        <taxon>Cichlomorphae</taxon>
        <taxon>Cichliformes</taxon>
        <taxon>Cichlidae</taxon>
        <taxon>African cichlids</taxon>
        <taxon>Pseudocrenilabrinae</taxon>
        <taxon>Haplochromini</taxon>
        <taxon>Pundamilia</taxon>
    </lineage>
</organism>
<proteinExistence type="predicted"/>
<dbReference type="RefSeq" id="XP_005754372.1">
    <property type="nucleotide sequence ID" value="XM_005754315.1"/>
</dbReference>
<dbReference type="PANTHER" id="PTHR34490">
    <property type="entry name" value="PROTEIN CBG12054-RELATED"/>
    <property type="match status" value="1"/>
</dbReference>
<dbReference type="PANTHER" id="PTHR34490:SF3">
    <property type="entry name" value="GALAXIN-LIKE ISOFORM X2"/>
    <property type="match status" value="1"/>
</dbReference>
<feature type="domain" description="Galaxin-like repeats" evidence="1">
    <location>
        <begin position="35"/>
        <end position="125"/>
    </location>
</feature>
<evidence type="ECO:0000259" key="1">
    <source>
        <dbReference type="Pfam" id="PF24748"/>
    </source>
</evidence>
<gene>
    <name evidence="3" type="primary">LOC102199546</name>
</gene>
<dbReference type="Pfam" id="PF24748">
    <property type="entry name" value="Galaxin_repeat"/>
    <property type="match status" value="1"/>
</dbReference>
<dbReference type="InterPro" id="IPR056601">
    <property type="entry name" value="Galaxin_dom"/>
</dbReference>
<name>A0A9Y3S594_9CICH</name>
<evidence type="ECO:0000313" key="3">
    <source>
        <dbReference type="RefSeq" id="XP_005754372.1"/>
    </source>
</evidence>
<dbReference type="Proteomes" id="UP000695023">
    <property type="component" value="Unplaced"/>
</dbReference>
<dbReference type="InterPro" id="IPR055284">
    <property type="entry name" value="Galaxin-like"/>
</dbReference>
<dbReference type="AlphaFoldDB" id="A0A9Y3S594"/>